<dbReference type="Proteomes" id="UP000095766">
    <property type="component" value="Unassembled WGS sequence"/>
</dbReference>
<gene>
    <name evidence="1" type="ORF">ERS852510_03870</name>
</gene>
<accession>A0A174V6D5</accession>
<dbReference type="EMBL" id="CZAO01000025">
    <property type="protein sequence ID" value="CUQ30102.1"/>
    <property type="molecule type" value="Genomic_DNA"/>
</dbReference>
<organism evidence="1 2">
    <name type="scientific">Bacteroides uniformis</name>
    <dbReference type="NCBI Taxonomy" id="820"/>
    <lineage>
        <taxon>Bacteria</taxon>
        <taxon>Pseudomonadati</taxon>
        <taxon>Bacteroidota</taxon>
        <taxon>Bacteroidia</taxon>
        <taxon>Bacteroidales</taxon>
        <taxon>Bacteroidaceae</taxon>
        <taxon>Bacteroides</taxon>
    </lineage>
</organism>
<sequence length="70" mass="8487">MKTKLIKKHNPQSFLDDLKRVREVMVYAEYTNSYYQILKKDLLRDAERKAITYYITDTIFIIKRNVMVVI</sequence>
<evidence type="ECO:0000313" key="2">
    <source>
        <dbReference type="Proteomes" id="UP000095766"/>
    </source>
</evidence>
<proteinExistence type="predicted"/>
<dbReference type="AlphaFoldDB" id="A0A174V6D5"/>
<protein>
    <submittedName>
        <fullName evidence="1">Uncharacterized protein</fullName>
    </submittedName>
</protein>
<reference evidence="1 2" key="1">
    <citation type="submission" date="2015-09" db="EMBL/GenBank/DDBJ databases">
        <authorList>
            <consortium name="Pathogen Informatics"/>
        </authorList>
    </citation>
    <scope>NUCLEOTIDE SEQUENCE [LARGE SCALE GENOMIC DNA]</scope>
    <source>
        <strain evidence="1 2">2789STDY5834898</strain>
    </source>
</reference>
<evidence type="ECO:0000313" key="1">
    <source>
        <dbReference type="EMBL" id="CUQ30102.1"/>
    </source>
</evidence>
<name>A0A174V6D5_BACUN</name>